<name>A0ABQ9HMJ9_9NEOP</name>
<gene>
    <name evidence="3" type="ORF">PR048_011597</name>
</gene>
<feature type="transmembrane region" description="Helical" evidence="2">
    <location>
        <begin position="343"/>
        <end position="364"/>
    </location>
</feature>
<dbReference type="Proteomes" id="UP001159363">
    <property type="component" value="Chromosome X"/>
</dbReference>
<dbReference type="PANTHER" id="PTHR47326:SF1">
    <property type="entry name" value="HTH PSQ-TYPE DOMAIN-CONTAINING PROTEIN"/>
    <property type="match status" value="1"/>
</dbReference>
<protein>
    <submittedName>
        <fullName evidence="3">Uncharacterized protein</fullName>
    </submittedName>
</protein>
<keyword evidence="2" id="KW-0472">Membrane</keyword>
<comment type="caution">
    <text evidence="3">The sequence shown here is derived from an EMBL/GenBank/DDBJ whole genome shotgun (WGS) entry which is preliminary data.</text>
</comment>
<keyword evidence="2" id="KW-0812">Transmembrane</keyword>
<evidence type="ECO:0000256" key="1">
    <source>
        <dbReference type="SAM" id="MobiDB-lite"/>
    </source>
</evidence>
<evidence type="ECO:0000313" key="4">
    <source>
        <dbReference type="Proteomes" id="UP001159363"/>
    </source>
</evidence>
<dbReference type="InterPro" id="IPR036397">
    <property type="entry name" value="RNaseH_sf"/>
</dbReference>
<keyword evidence="2" id="KW-1133">Transmembrane helix</keyword>
<proteinExistence type="predicted"/>
<keyword evidence="4" id="KW-1185">Reference proteome</keyword>
<sequence length="720" mass="81677">MKSMFFRKLQASEQTYKTEHTAGHHLHVMPDEEPRELDGISVGAVSNTFVLLIPTKLESSRWACHLPQLSEDIRVDIRQSMWYHNDAYPAHSAQRITTVRNIMPCTFLRLNAYRRSSLGNIKEPPTTLEDMKGRSEDAVSVYDTPGDARVQPKDLTVQKLQASQWKENSVKENCVIPNQGYAITYGFNSRLHGIYVSAKKCVERKAAAEQNRFRANFKILRSLLEPPSPAPLASGCHLAAAAATIDAMTLFRVYVNSSAAGVIRRGVEEGLLTEDLYKACSKKTSPHSPGVISETRGKPESARPDSKPNQDLPKFQTITLPLQHLTGHIDISMRLNISRSILLLRYTHLLITLGFFVGTIVPFGDSLVYTVHVKLGEHFNHWRPRDLVLHHYRCATGSRASGNFPKKKTRRKNRKALVVQGYAIREKGKALFSFAVGVVWYAVAVFLHNALHCLPSAITVAALFHNSFADAEVRDEFLGTAKHQIYQHLMCMRGTMAFLSRDYAEMCDFYDYARGNALHAARLYTGDMSEPRAGPQPEWFPGHRTILRRRVPGWCAAVPASQNQRYIAHSKQLDIICTISDMSRNCDQRIVADESSFLKKCYEDKRTTRCFSDKFCGPYEPHFKHNGVFNNDGSSCHYALWVRNFLNRRFSGKWISHGGPIAWPQRSPDLNPSDFFVWGYYKELIYSPGCHSLEDLTSKLQDAEENIKTIDCLEIVWDLF</sequence>
<organism evidence="3 4">
    <name type="scientific">Dryococelus australis</name>
    <dbReference type="NCBI Taxonomy" id="614101"/>
    <lineage>
        <taxon>Eukaryota</taxon>
        <taxon>Metazoa</taxon>
        <taxon>Ecdysozoa</taxon>
        <taxon>Arthropoda</taxon>
        <taxon>Hexapoda</taxon>
        <taxon>Insecta</taxon>
        <taxon>Pterygota</taxon>
        <taxon>Neoptera</taxon>
        <taxon>Polyneoptera</taxon>
        <taxon>Phasmatodea</taxon>
        <taxon>Verophasmatodea</taxon>
        <taxon>Anareolatae</taxon>
        <taxon>Phasmatidae</taxon>
        <taxon>Eurycanthinae</taxon>
        <taxon>Dryococelus</taxon>
    </lineage>
</organism>
<feature type="transmembrane region" description="Helical" evidence="2">
    <location>
        <begin position="430"/>
        <end position="447"/>
    </location>
</feature>
<dbReference type="EMBL" id="JARBHB010000004">
    <property type="protein sequence ID" value="KAJ8885400.1"/>
    <property type="molecule type" value="Genomic_DNA"/>
</dbReference>
<accession>A0ABQ9HMJ9</accession>
<evidence type="ECO:0000256" key="2">
    <source>
        <dbReference type="SAM" id="Phobius"/>
    </source>
</evidence>
<evidence type="ECO:0000313" key="3">
    <source>
        <dbReference type="EMBL" id="KAJ8885400.1"/>
    </source>
</evidence>
<dbReference type="Gene3D" id="3.30.420.10">
    <property type="entry name" value="Ribonuclease H-like superfamily/Ribonuclease H"/>
    <property type="match status" value="1"/>
</dbReference>
<dbReference type="PANTHER" id="PTHR47326">
    <property type="entry name" value="TRANSPOSABLE ELEMENT TC3 TRANSPOSASE-LIKE PROTEIN"/>
    <property type="match status" value="1"/>
</dbReference>
<feature type="compositionally biased region" description="Basic and acidic residues" evidence="1">
    <location>
        <begin position="295"/>
        <end position="308"/>
    </location>
</feature>
<reference evidence="3 4" key="1">
    <citation type="submission" date="2023-02" db="EMBL/GenBank/DDBJ databases">
        <title>LHISI_Scaffold_Assembly.</title>
        <authorList>
            <person name="Stuart O.P."/>
            <person name="Cleave R."/>
            <person name="Magrath M.J.L."/>
            <person name="Mikheyev A.S."/>
        </authorList>
    </citation>
    <scope>NUCLEOTIDE SEQUENCE [LARGE SCALE GENOMIC DNA]</scope>
    <source>
        <strain evidence="3">Daus_M_001</strain>
        <tissue evidence="3">Leg muscle</tissue>
    </source>
</reference>
<feature type="region of interest" description="Disordered" evidence="1">
    <location>
        <begin position="282"/>
        <end position="313"/>
    </location>
</feature>